<dbReference type="GO" id="GO:0008270">
    <property type="term" value="F:zinc ion binding"/>
    <property type="evidence" value="ECO:0007669"/>
    <property type="project" value="UniProtKB-KW"/>
</dbReference>
<protein>
    <recommendedName>
        <fullName evidence="3">CCHC-type domain-containing protein</fullName>
    </recommendedName>
</protein>
<dbReference type="GO" id="GO:0003676">
    <property type="term" value="F:nucleic acid binding"/>
    <property type="evidence" value="ECO:0007669"/>
    <property type="project" value="InterPro"/>
</dbReference>
<dbReference type="PROSITE" id="PS50158">
    <property type="entry name" value="ZF_CCHC"/>
    <property type="match status" value="1"/>
</dbReference>
<comment type="caution">
    <text evidence="4">The sequence shown here is derived from an EMBL/GenBank/DDBJ whole genome shotgun (WGS) entry which is preliminary data.</text>
</comment>
<dbReference type="SMART" id="SM00343">
    <property type="entry name" value="ZnF_C2HC"/>
    <property type="match status" value="1"/>
</dbReference>
<dbReference type="SUPFAM" id="SSF57756">
    <property type="entry name" value="Retrovirus zinc finger-like domains"/>
    <property type="match status" value="1"/>
</dbReference>
<dbReference type="Proteomes" id="UP000257109">
    <property type="component" value="Unassembled WGS sequence"/>
</dbReference>
<evidence type="ECO:0000313" key="5">
    <source>
        <dbReference type="Proteomes" id="UP000257109"/>
    </source>
</evidence>
<reference evidence="4" key="1">
    <citation type="submission" date="2018-05" db="EMBL/GenBank/DDBJ databases">
        <title>Draft genome of Mucuna pruriens seed.</title>
        <authorList>
            <person name="Nnadi N.E."/>
            <person name="Vos R."/>
            <person name="Hasami M.H."/>
            <person name="Devisetty U.K."/>
            <person name="Aguiy J.C."/>
        </authorList>
    </citation>
    <scope>NUCLEOTIDE SEQUENCE [LARGE SCALE GENOMIC DNA]</scope>
    <source>
        <strain evidence="4">JCA_2017</strain>
    </source>
</reference>
<sequence>MVFIAPPNALRVSTMKCFKCLDKGHTASQCPNRRTMIMGDNGKMASNSLHKTFSSSGISRDVLRTIIRRLSRDEVVSAKTDSISAKPDQAGLHGPSAQDSQHTLVNLILNAQAIGGEPPPSTMAIIAEDGST</sequence>
<dbReference type="InterPro" id="IPR036875">
    <property type="entry name" value="Znf_CCHC_sf"/>
</dbReference>
<feature type="domain" description="CCHC-type" evidence="3">
    <location>
        <begin position="16"/>
        <end position="32"/>
    </location>
</feature>
<organism evidence="4 5">
    <name type="scientific">Mucuna pruriens</name>
    <name type="common">Velvet bean</name>
    <name type="synonym">Dolichos pruriens</name>
    <dbReference type="NCBI Taxonomy" id="157652"/>
    <lineage>
        <taxon>Eukaryota</taxon>
        <taxon>Viridiplantae</taxon>
        <taxon>Streptophyta</taxon>
        <taxon>Embryophyta</taxon>
        <taxon>Tracheophyta</taxon>
        <taxon>Spermatophyta</taxon>
        <taxon>Magnoliopsida</taxon>
        <taxon>eudicotyledons</taxon>
        <taxon>Gunneridae</taxon>
        <taxon>Pentapetalae</taxon>
        <taxon>rosids</taxon>
        <taxon>fabids</taxon>
        <taxon>Fabales</taxon>
        <taxon>Fabaceae</taxon>
        <taxon>Papilionoideae</taxon>
        <taxon>50 kb inversion clade</taxon>
        <taxon>NPAAA clade</taxon>
        <taxon>indigoferoid/millettioid clade</taxon>
        <taxon>Phaseoleae</taxon>
        <taxon>Mucuna</taxon>
    </lineage>
</organism>
<evidence type="ECO:0000256" key="1">
    <source>
        <dbReference type="PROSITE-ProRule" id="PRU00047"/>
    </source>
</evidence>
<dbReference type="Gene3D" id="4.10.60.10">
    <property type="entry name" value="Zinc finger, CCHC-type"/>
    <property type="match status" value="1"/>
</dbReference>
<accession>A0A371FLM5</accession>
<evidence type="ECO:0000259" key="3">
    <source>
        <dbReference type="PROSITE" id="PS50158"/>
    </source>
</evidence>
<keyword evidence="1" id="KW-0862">Zinc</keyword>
<dbReference type="EMBL" id="QJKJ01008596">
    <property type="protein sequence ID" value="RDX79255.1"/>
    <property type="molecule type" value="Genomic_DNA"/>
</dbReference>
<evidence type="ECO:0000313" key="4">
    <source>
        <dbReference type="EMBL" id="RDX79255.1"/>
    </source>
</evidence>
<keyword evidence="1" id="KW-0479">Metal-binding</keyword>
<dbReference type="OrthoDB" id="1719899at2759"/>
<keyword evidence="1" id="KW-0863">Zinc-finger</keyword>
<proteinExistence type="predicted"/>
<dbReference type="InterPro" id="IPR001878">
    <property type="entry name" value="Znf_CCHC"/>
</dbReference>
<gene>
    <name evidence="4" type="ORF">CR513_40344</name>
</gene>
<keyword evidence="5" id="KW-1185">Reference proteome</keyword>
<feature type="region of interest" description="Disordered" evidence="2">
    <location>
        <begin position="78"/>
        <end position="98"/>
    </location>
</feature>
<feature type="non-terminal residue" evidence="4">
    <location>
        <position position="1"/>
    </location>
</feature>
<name>A0A371FLM5_MUCPR</name>
<dbReference type="AlphaFoldDB" id="A0A371FLM5"/>
<evidence type="ECO:0000256" key="2">
    <source>
        <dbReference type="SAM" id="MobiDB-lite"/>
    </source>
</evidence>